<protein>
    <submittedName>
        <fullName evidence="2">Uncharacterized protein</fullName>
    </submittedName>
</protein>
<sequence length="201" mass="22645">MSEQLQKNQQITHELTEKMKLERYELMTARLALHQPQFEMDACIKAIRAEINQAVKLAFKDAFEKHSTSYSKEKSLPSSTIRETNHREINPVQNSSNTIHVPEIKRSSSTLPPVPSPHITASAPPAHHSLTNPLLPLPLYYGPTLSAPSHAFSSANQLTSQLNNNMMSAQLFQAAMENELIESPAERQRKSAQQEKEDESY</sequence>
<organism evidence="2 3">
    <name type="scientific">Bugula neritina</name>
    <name type="common">Brown bryozoan</name>
    <name type="synonym">Sertularia neritina</name>
    <dbReference type="NCBI Taxonomy" id="10212"/>
    <lineage>
        <taxon>Eukaryota</taxon>
        <taxon>Metazoa</taxon>
        <taxon>Spiralia</taxon>
        <taxon>Lophotrochozoa</taxon>
        <taxon>Bryozoa</taxon>
        <taxon>Gymnolaemata</taxon>
        <taxon>Cheilostomatida</taxon>
        <taxon>Flustrina</taxon>
        <taxon>Buguloidea</taxon>
        <taxon>Bugulidae</taxon>
        <taxon>Bugula</taxon>
    </lineage>
</organism>
<evidence type="ECO:0000313" key="2">
    <source>
        <dbReference type="EMBL" id="KAF6023273.1"/>
    </source>
</evidence>
<feature type="region of interest" description="Disordered" evidence="1">
    <location>
        <begin position="179"/>
        <end position="201"/>
    </location>
</feature>
<dbReference type="EMBL" id="VXIV02002738">
    <property type="protein sequence ID" value="KAF6023273.1"/>
    <property type="molecule type" value="Genomic_DNA"/>
</dbReference>
<reference evidence="2" key="1">
    <citation type="submission" date="2020-06" db="EMBL/GenBank/DDBJ databases">
        <title>Draft genome of Bugula neritina, a colonial animal packing powerful symbionts and potential medicines.</title>
        <authorList>
            <person name="Rayko M."/>
        </authorList>
    </citation>
    <scope>NUCLEOTIDE SEQUENCE [LARGE SCALE GENOMIC DNA]</scope>
    <source>
        <strain evidence="2">Kwan_BN1</strain>
    </source>
</reference>
<comment type="caution">
    <text evidence="2">The sequence shown here is derived from an EMBL/GenBank/DDBJ whole genome shotgun (WGS) entry which is preliminary data.</text>
</comment>
<evidence type="ECO:0000313" key="3">
    <source>
        <dbReference type="Proteomes" id="UP000593567"/>
    </source>
</evidence>
<proteinExistence type="predicted"/>
<name>A0A7J7JBF9_BUGNE</name>
<accession>A0A7J7JBF9</accession>
<dbReference type="AlphaFoldDB" id="A0A7J7JBF9"/>
<dbReference type="Proteomes" id="UP000593567">
    <property type="component" value="Unassembled WGS sequence"/>
</dbReference>
<feature type="compositionally biased region" description="Basic and acidic residues" evidence="1">
    <location>
        <begin position="184"/>
        <end position="195"/>
    </location>
</feature>
<evidence type="ECO:0000256" key="1">
    <source>
        <dbReference type="SAM" id="MobiDB-lite"/>
    </source>
</evidence>
<gene>
    <name evidence="2" type="ORF">EB796_018419</name>
</gene>
<keyword evidence="3" id="KW-1185">Reference proteome</keyword>